<dbReference type="GO" id="GO:0003839">
    <property type="term" value="F:gamma-glutamylcyclotransferase activity"/>
    <property type="evidence" value="ECO:0007669"/>
    <property type="project" value="InterPro"/>
</dbReference>
<accession>A0A382H3C8</accession>
<dbReference type="CDD" id="cd06661">
    <property type="entry name" value="GGCT_like"/>
    <property type="match status" value="1"/>
</dbReference>
<dbReference type="PANTHER" id="PTHR12935:SF0">
    <property type="entry name" value="GAMMA-GLUTAMYLCYCLOTRANSFERASE"/>
    <property type="match status" value="1"/>
</dbReference>
<keyword evidence="1" id="KW-0456">Lyase</keyword>
<dbReference type="InterPro" id="IPR009288">
    <property type="entry name" value="AIG2-like_dom"/>
</dbReference>
<dbReference type="Gene3D" id="3.10.490.10">
    <property type="entry name" value="Gamma-glutamyl cyclotransferase-like"/>
    <property type="match status" value="1"/>
</dbReference>
<dbReference type="SUPFAM" id="SSF110857">
    <property type="entry name" value="Gamma-glutamyl cyclotransferase-like"/>
    <property type="match status" value="1"/>
</dbReference>
<dbReference type="Pfam" id="PF06094">
    <property type="entry name" value="GGACT"/>
    <property type="match status" value="1"/>
</dbReference>
<dbReference type="AlphaFoldDB" id="A0A382H3C8"/>
<evidence type="ECO:0000313" key="3">
    <source>
        <dbReference type="EMBL" id="SVB81780.1"/>
    </source>
</evidence>
<reference evidence="3" key="1">
    <citation type="submission" date="2018-05" db="EMBL/GenBank/DDBJ databases">
        <authorList>
            <person name="Lanie J.A."/>
            <person name="Ng W.-L."/>
            <person name="Kazmierczak K.M."/>
            <person name="Andrzejewski T.M."/>
            <person name="Davidsen T.M."/>
            <person name="Wayne K.J."/>
            <person name="Tettelin H."/>
            <person name="Glass J.I."/>
            <person name="Rusch D."/>
            <person name="Podicherti R."/>
            <person name="Tsui H.-C.T."/>
            <person name="Winkler M.E."/>
        </authorList>
    </citation>
    <scope>NUCLEOTIDE SEQUENCE</scope>
</reference>
<dbReference type="EMBL" id="UINC01058938">
    <property type="protein sequence ID" value="SVB81780.1"/>
    <property type="molecule type" value="Genomic_DNA"/>
</dbReference>
<proteinExistence type="predicted"/>
<feature type="domain" description="Gamma-glutamylcyclotransferase AIG2-like" evidence="2">
    <location>
        <begin position="3"/>
        <end position="108"/>
    </location>
</feature>
<gene>
    <name evidence="3" type="ORF">METZ01_LOCUS234634</name>
</gene>
<organism evidence="3">
    <name type="scientific">marine metagenome</name>
    <dbReference type="NCBI Taxonomy" id="408172"/>
    <lineage>
        <taxon>unclassified sequences</taxon>
        <taxon>metagenomes</taxon>
        <taxon>ecological metagenomes</taxon>
    </lineage>
</organism>
<dbReference type="InterPro" id="IPR017939">
    <property type="entry name" value="G-Glutamylcylcotransferase"/>
</dbReference>
<sequence>MLYFAYGSNLNHHQMKNIRCVGSKYLRTIFLKGYKLSFCHPNKLNKYGYANIVKKKGSKVPGAIWKITKKHEKILDHYEEFPSSYQKKYFYLNGKKIMFYIMNKFFVKKSPKSYINTIKEGYKNCNIDIKYSNKF</sequence>
<evidence type="ECO:0000256" key="1">
    <source>
        <dbReference type="ARBA" id="ARBA00023239"/>
    </source>
</evidence>
<dbReference type="PANTHER" id="PTHR12935">
    <property type="entry name" value="GAMMA-GLUTAMYLCYCLOTRANSFERASE"/>
    <property type="match status" value="1"/>
</dbReference>
<protein>
    <recommendedName>
        <fullName evidence="2">Gamma-glutamylcyclotransferase AIG2-like domain-containing protein</fullName>
    </recommendedName>
</protein>
<evidence type="ECO:0000259" key="2">
    <source>
        <dbReference type="Pfam" id="PF06094"/>
    </source>
</evidence>
<dbReference type="InterPro" id="IPR013024">
    <property type="entry name" value="GGCT-like"/>
</dbReference>
<dbReference type="InterPro" id="IPR036568">
    <property type="entry name" value="GGCT-like_sf"/>
</dbReference>
<name>A0A382H3C8_9ZZZZ</name>